<gene>
    <name evidence="3" type="ORF">DEJ48_20680</name>
</gene>
<feature type="chain" id="PRO_5024861624" description="Secreted protein" evidence="2">
    <location>
        <begin position="32"/>
        <end position="131"/>
    </location>
</feature>
<reference evidence="3 4" key="1">
    <citation type="submission" date="2018-05" db="EMBL/GenBank/DDBJ databases">
        <title>Streptomyces venezuelae.</title>
        <authorList>
            <person name="Kim W."/>
            <person name="Lee N."/>
            <person name="Cho B.-K."/>
        </authorList>
    </citation>
    <scope>NUCLEOTIDE SEQUENCE [LARGE SCALE GENOMIC DNA]</scope>
    <source>
        <strain evidence="3 4">ATCC 14584</strain>
    </source>
</reference>
<evidence type="ECO:0008006" key="5">
    <source>
        <dbReference type="Google" id="ProtNLM"/>
    </source>
</evidence>
<feature type="region of interest" description="Disordered" evidence="1">
    <location>
        <begin position="55"/>
        <end position="83"/>
    </location>
</feature>
<keyword evidence="2" id="KW-0732">Signal</keyword>
<evidence type="ECO:0000313" key="3">
    <source>
        <dbReference type="EMBL" id="QES35521.1"/>
    </source>
</evidence>
<dbReference type="AlphaFoldDB" id="A0A5P2C2I9"/>
<dbReference type="EMBL" id="CP029192">
    <property type="protein sequence ID" value="QES35521.1"/>
    <property type="molecule type" value="Genomic_DNA"/>
</dbReference>
<dbReference type="OrthoDB" id="4327461at2"/>
<dbReference type="Proteomes" id="UP000322927">
    <property type="component" value="Chromosome"/>
</dbReference>
<feature type="signal peptide" evidence="2">
    <location>
        <begin position="1"/>
        <end position="31"/>
    </location>
</feature>
<name>A0A5P2C2I9_STRVZ</name>
<organism evidence="3 4">
    <name type="scientific">Streptomyces venezuelae</name>
    <dbReference type="NCBI Taxonomy" id="54571"/>
    <lineage>
        <taxon>Bacteria</taxon>
        <taxon>Bacillati</taxon>
        <taxon>Actinomycetota</taxon>
        <taxon>Actinomycetes</taxon>
        <taxon>Kitasatosporales</taxon>
        <taxon>Streptomycetaceae</taxon>
        <taxon>Streptomyces</taxon>
    </lineage>
</organism>
<evidence type="ECO:0000256" key="1">
    <source>
        <dbReference type="SAM" id="MobiDB-lite"/>
    </source>
</evidence>
<dbReference type="RefSeq" id="WP_150217615.1">
    <property type="nucleotide sequence ID" value="NZ_CP029192.1"/>
</dbReference>
<sequence length="131" mass="13213">MPTRTRTTWSPLAVVFLVVLGLGMFCGPAAAAQQPVATAVEATAAAEAFAAQAADVQGSPGCGKGTDRDADQTPGTPQRPGTAYELLPALHDTRAASGSWGADQAVLLVAPGRAPPALTPPSPIDLSILRV</sequence>
<accession>A0A5P2C2I9</accession>
<protein>
    <recommendedName>
        <fullName evidence="5">Secreted protein</fullName>
    </recommendedName>
</protein>
<evidence type="ECO:0000313" key="4">
    <source>
        <dbReference type="Proteomes" id="UP000322927"/>
    </source>
</evidence>
<evidence type="ECO:0000256" key="2">
    <source>
        <dbReference type="SAM" id="SignalP"/>
    </source>
</evidence>
<proteinExistence type="predicted"/>